<keyword evidence="8" id="KW-1185">Reference proteome</keyword>
<evidence type="ECO:0000259" key="6">
    <source>
        <dbReference type="Pfam" id="PF01494"/>
    </source>
</evidence>
<comment type="caution">
    <text evidence="7">The sequence shown here is derived from an EMBL/GenBank/DDBJ whole genome shotgun (WGS) entry which is preliminary data.</text>
</comment>
<dbReference type="InterPro" id="IPR002938">
    <property type="entry name" value="FAD-bd"/>
</dbReference>
<organism evidence="7 8">
    <name type="scientific">Methylobrevis pamukkalensis</name>
    <dbReference type="NCBI Taxonomy" id="1439726"/>
    <lineage>
        <taxon>Bacteria</taxon>
        <taxon>Pseudomonadati</taxon>
        <taxon>Pseudomonadota</taxon>
        <taxon>Alphaproteobacteria</taxon>
        <taxon>Hyphomicrobiales</taxon>
        <taxon>Pleomorphomonadaceae</taxon>
        <taxon>Methylobrevis</taxon>
    </lineage>
</organism>
<dbReference type="Gene3D" id="3.50.50.60">
    <property type="entry name" value="FAD/NAD(P)-binding domain"/>
    <property type="match status" value="1"/>
</dbReference>
<evidence type="ECO:0000256" key="4">
    <source>
        <dbReference type="ARBA" id="ARBA00023002"/>
    </source>
</evidence>
<gene>
    <name evidence="7" type="primary">xlnD</name>
    <name evidence="7" type="ORF">A6302_03163</name>
</gene>
<evidence type="ECO:0000313" key="7">
    <source>
        <dbReference type="EMBL" id="ODN69526.1"/>
    </source>
</evidence>
<dbReference type="SUPFAM" id="SSF51905">
    <property type="entry name" value="FAD/NAD(P)-binding domain"/>
    <property type="match status" value="1"/>
</dbReference>
<protein>
    <submittedName>
        <fullName evidence="7">3-hydroxybenzoate 6-hydroxylase 1</fullName>
        <ecNumber evidence="7">1.14.13.24</ecNumber>
    </submittedName>
</protein>
<dbReference type="PRINTS" id="PR00420">
    <property type="entry name" value="RNGMNOXGNASE"/>
</dbReference>
<keyword evidence="3" id="KW-0274">FAD</keyword>
<dbReference type="GO" id="GO:0071949">
    <property type="term" value="F:FAD binding"/>
    <property type="evidence" value="ECO:0007669"/>
    <property type="project" value="InterPro"/>
</dbReference>
<keyword evidence="4 7" id="KW-0560">Oxidoreductase</keyword>
<sequence length="142" mass="15143">MLARFAGWPAEARDLLSRPDSYRRWALCTVDPDGIWAHGRIVLIGDAAHAMLPFAAQGGAMAIEDAAVLAMELARHAPAEAIAAYVAARRPRVAAVAALARRNGRIYHLSGPAAAARNTALRLMGGRRLLGMMDGIYGWKAG</sequence>
<dbReference type="PANTHER" id="PTHR13789:SF318">
    <property type="entry name" value="GERANYLGERANYL DIPHOSPHATE REDUCTASE"/>
    <property type="match status" value="1"/>
</dbReference>
<dbReference type="RefSeq" id="WP_141703785.1">
    <property type="nucleotide sequence ID" value="NZ_MCRJ01000086.1"/>
</dbReference>
<dbReference type="EMBL" id="MCRJ01000086">
    <property type="protein sequence ID" value="ODN69526.1"/>
    <property type="molecule type" value="Genomic_DNA"/>
</dbReference>
<dbReference type="GO" id="GO:0018669">
    <property type="term" value="F:3-hydroxybenzoate 6-monooxygenase activity"/>
    <property type="evidence" value="ECO:0007669"/>
    <property type="project" value="UniProtKB-EC"/>
</dbReference>
<evidence type="ECO:0000256" key="2">
    <source>
        <dbReference type="ARBA" id="ARBA00022630"/>
    </source>
</evidence>
<dbReference type="Pfam" id="PF01494">
    <property type="entry name" value="FAD_binding_3"/>
    <property type="match status" value="1"/>
</dbReference>
<reference evidence="7 8" key="1">
    <citation type="submission" date="2016-07" db="EMBL/GenBank/DDBJ databases">
        <title>Draft Genome Sequence of Methylobrevis pamukkalensis PK2.</title>
        <authorList>
            <person name="Vasilenko O.V."/>
            <person name="Doronina N.V."/>
            <person name="Shmareva M.N."/>
            <person name="Tarlachkov S.V."/>
            <person name="Mustakhimov I."/>
            <person name="Trotsenko Y.A."/>
        </authorList>
    </citation>
    <scope>NUCLEOTIDE SEQUENCE [LARGE SCALE GENOMIC DNA]</scope>
    <source>
        <strain evidence="7 8">PK2</strain>
    </source>
</reference>
<name>A0A1E3H131_9HYPH</name>
<accession>A0A1E3H131</accession>
<evidence type="ECO:0000256" key="5">
    <source>
        <dbReference type="ARBA" id="ARBA00023033"/>
    </source>
</evidence>
<keyword evidence="5" id="KW-0503">Monooxygenase</keyword>
<evidence type="ECO:0000313" key="8">
    <source>
        <dbReference type="Proteomes" id="UP000094622"/>
    </source>
</evidence>
<dbReference type="EC" id="1.14.13.24" evidence="7"/>
<comment type="cofactor">
    <cofactor evidence="1">
        <name>FAD</name>
        <dbReference type="ChEBI" id="CHEBI:57692"/>
    </cofactor>
</comment>
<keyword evidence="2" id="KW-0285">Flavoprotein</keyword>
<dbReference type="PATRIC" id="fig|1439726.3.peg.3322"/>
<dbReference type="OrthoDB" id="4230779at2"/>
<evidence type="ECO:0000256" key="1">
    <source>
        <dbReference type="ARBA" id="ARBA00001974"/>
    </source>
</evidence>
<dbReference type="PANTHER" id="PTHR13789">
    <property type="entry name" value="MONOOXYGENASE"/>
    <property type="match status" value="1"/>
</dbReference>
<feature type="domain" description="FAD-binding" evidence="6">
    <location>
        <begin position="36"/>
        <end position="97"/>
    </location>
</feature>
<proteinExistence type="predicted"/>
<dbReference type="InterPro" id="IPR050493">
    <property type="entry name" value="FAD-dep_Monooxygenase_BioMet"/>
</dbReference>
<dbReference type="InterPro" id="IPR036188">
    <property type="entry name" value="FAD/NAD-bd_sf"/>
</dbReference>
<dbReference type="Proteomes" id="UP000094622">
    <property type="component" value="Unassembled WGS sequence"/>
</dbReference>
<evidence type="ECO:0000256" key="3">
    <source>
        <dbReference type="ARBA" id="ARBA00022827"/>
    </source>
</evidence>
<dbReference type="AlphaFoldDB" id="A0A1E3H131"/>